<keyword evidence="5" id="KW-0677">Repeat</keyword>
<dbReference type="GO" id="GO:0006606">
    <property type="term" value="P:protein import into nucleus"/>
    <property type="evidence" value="ECO:0007669"/>
    <property type="project" value="InterPro"/>
</dbReference>
<evidence type="ECO:0000256" key="9">
    <source>
        <dbReference type="SAM" id="MobiDB-lite"/>
    </source>
</evidence>
<organism evidence="11 12">
    <name type="scientific">Ostreococcus lucimarinus (strain CCE9901)</name>
    <dbReference type="NCBI Taxonomy" id="436017"/>
    <lineage>
        <taxon>Eukaryota</taxon>
        <taxon>Viridiplantae</taxon>
        <taxon>Chlorophyta</taxon>
        <taxon>Mamiellophyceae</taxon>
        <taxon>Mamiellales</taxon>
        <taxon>Bathycoccaceae</taxon>
        <taxon>Ostreococcus</taxon>
    </lineage>
</organism>
<keyword evidence="6" id="KW-0653">Protein transport</keyword>
<dbReference type="Gramene" id="ABP01032">
    <property type="protein sequence ID" value="ABP01032"/>
    <property type="gene ID" value="OSTLU_29487"/>
</dbReference>
<dbReference type="Proteomes" id="UP000001568">
    <property type="component" value="Chromosome 20"/>
</dbReference>
<dbReference type="PROSITE" id="PS50166">
    <property type="entry name" value="IMPORTIN_B_NT"/>
    <property type="match status" value="1"/>
</dbReference>
<proteinExistence type="inferred from homology"/>
<dbReference type="FunFam" id="1.25.10.10:FF:000028">
    <property type="entry name" value="Transportin-1 isoform 1"/>
    <property type="match status" value="1"/>
</dbReference>
<dbReference type="InterPro" id="IPR016024">
    <property type="entry name" value="ARM-type_fold"/>
</dbReference>
<evidence type="ECO:0000256" key="1">
    <source>
        <dbReference type="ARBA" id="ARBA00004123"/>
    </source>
</evidence>
<evidence type="ECO:0000256" key="5">
    <source>
        <dbReference type="ARBA" id="ARBA00022737"/>
    </source>
</evidence>
<dbReference type="EMBL" id="CP000600">
    <property type="protein sequence ID" value="ABP01032.1"/>
    <property type="molecule type" value="Genomic_DNA"/>
</dbReference>
<dbReference type="GeneID" id="5006612"/>
<evidence type="ECO:0000256" key="3">
    <source>
        <dbReference type="ARBA" id="ARBA00022448"/>
    </source>
</evidence>
<dbReference type="eggNOG" id="KOG2023">
    <property type="taxonomic scope" value="Eukaryota"/>
</dbReference>
<sequence length="910" mass="100333">MATAWTPNGDGAARIIQMIAEYLDPRANQREMLGRLEQCAGFPDFNNYLAHVLTSDEDAGRREDVRQSAGLLLKNNLKTSWTTTMSEEYRTYVRETLLRALGHPSRLIRGTCGTCVAVIVRCGGVENWGDLWPTLVRAVEAGDENSRDGALGALYKACEEVNGRLDVKVPGLPDSPAGMVIPRLFALFSSPAAKVRQQAVGVVNMIAPCWPENHYALLDSYLQGLFSLANDPDNDVRRLVCSGLVMLIHICPEKLAPNLREIIVYMLERQDDEDKDVAMESCEFWGAFCEAELGDDYVQILREFTPRLIPVLLTNMAYTEDDEEVISAEDDEVNVGREDRDQDIKPTFRDTKDKGSQGEGEDDGQDDSDDFVWNLRKSSANGLDILSNVFGDELLPLLLPVVEQRLRESRWEIRESAILALGAVAEGCSGGLLQYLPMLINFLLPMLDDARPLVRSTTCWTLSRFSRWTLQCARPSNDPNAMPQQQGMEQLNTLTTALCKRCLDHNKHVQAAACGAIATLLAEGQDTLAPWTETIVQTLTQALATYQRKNMRNLYDALTMLAENIGPSIEDARYAGAILPGMLQKWENANKVDPELYHLLECLTAIIVGLGQASAEFSSGIFAKCISALTYQLQQRTAVQRGEMPAEEYAIDIVICTLDLLSGLCEGMGQAIEPLVAQSPIRDILIASCMDESPGVRRSAFALVGDLTRSSTAHLTPSLQQLMELIVAQLQPAMVISMNMSVCNNASWAAGEIAIRTSSDVLRPFVAPLAQCLVQILDMRMVNRALGENAAISLGRLSMTCPEELQGGLAHFITSWCSALRRLRDGVEKEHGFMGLCKLIQMNPSGATSGLSAFVEAVASWRQCRNNELVATMGQLVRGFKDHVGTDQWAMVVRDLEPGVMRKLAEQYGV</sequence>
<dbReference type="STRING" id="436017.A4SB49"/>
<dbReference type="Pfam" id="PF03810">
    <property type="entry name" value="IBN_N"/>
    <property type="match status" value="1"/>
</dbReference>
<dbReference type="OMA" id="AQEGAMS"/>
<keyword evidence="3" id="KW-0813">Transport</keyword>
<feature type="compositionally biased region" description="Acidic residues" evidence="9">
    <location>
        <begin position="323"/>
        <end position="333"/>
    </location>
</feature>
<comment type="similarity">
    <text evidence="8">Belongs to the importin beta family. Importin beta-2 subfamily.</text>
</comment>
<evidence type="ECO:0000256" key="4">
    <source>
        <dbReference type="ARBA" id="ARBA00022490"/>
    </source>
</evidence>
<feature type="compositionally biased region" description="Acidic residues" evidence="9">
    <location>
        <begin position="359"/>
        <end position="370"/>
    </location>
</feature>
<dbReference type="KEGG" id="olu:OSTLU_29487"/>
<dbReference type="SUPFAM" id="SSF48371">
    <property type="entry name" value="ARM repeat"/>
    <property type="match status" value="1"/>
</dbReference>
<evidence type="ECO:0000256" key="8">
    <source>
        <dbReference type="ARBA" id="ARBA00038423"/>
    </source>
</evidence>
<name>A4SB49_OSTLU</name>
<dbReference type="OrthoDB" id="951172at2759"/>
<evidence type="ECO:0000256" key="7">
    <source>
        <dbReference type="ARBA" id="ARBA00023242"/>
    </source>
</evidence>
<feature type="domain" description="Importin N-terminal" evidence="10">
    <location>
        <begin position="29"/>
        <end position="103"/>
    </location>
</feature>
<reference evidence="11 12" key="1">
    <citation type="journal article" date="2007" name="Proc. Natl. Acad. Sci. U.S.A.">
        <title>The tiny eukaryote Ostreococcus provides genomic insights into the paradox of plankton speciation.</title>
        <authorList>
            <person name="Palenik B."/>
            <person name="Grimwood J."/>
            <person name="Aerts A."/>
            <person name="Rouze P."/>
            <person name="Salamov A."/>
            <person name="Putnam N."/>
            <person name="Dupont C."/>
            <person name="Jorgensen R."/>
            <person name="Derelle E."/>
            <person name="Rombauts S."/>
            <person name="Zhou K."/>
            <person name="Otillar R."/>
            <person name="Merchant S.S."/>
            <person name="Podell S."/>
            <person name="Gaasterland T."/>
            <person name="Napoli C."/>
            <person name="Gendler K."/>
            <person name="Manuell A."/>
            <person name="Tai V."/>
            <person name="Vallon O."/>
            <person name="Piganeau G."/>
            <person name="Jancek S."/>
            <person name="Heijde M."/>
            <person name="Jabbari K."/>
            <person name="Bowler C."/>
            <person name="Lohr M."/>
            <person name="Robbens S."/>
            <person name="Werner G."/>
            <person name="Dubchak I."/>
            <person name="Pazour G.J."/>
            <person name="Ren Q."/>
            <person name="Paulsen I."/>
            <person name="Delwiche C."/>
            <person name="Schmutz J."/>
            <person name="Rokhsar D."/>
            <person name="Van de Peer Y."/>
            <person name="Moreau H."/>
            <person name="Grigoriev I.V."/>
        </authorList>
    </citation>
    <scope>NUCLEOTIDE SEQUENCE [LARGE SCALE GENOMIC DNA]</scope>
    <source>
        <strain evidence="11 12">CCE9901</strain>
    </source>
</reference>
<keyword evidence="12" id="KW-1185">Reference proteome</keyword>
<keyword evidence="4" id="KW-0963">Cytoplasm</keyword>
<accession>A4SB49</accession>
<dbReference type="InterPro" id="IPR040122">
    <property type="entry name" value="Importin_beta"/>
</dbReference>
<evidence type="ECO:0000256" key="6">
    <source>
        <dbReference type="ARBA" id="ARBA00022927"/>
    </source>
</evidence>
<dbReference type="GO" id="GO:0031981">
    <property type="term" value="C:nuclear lumen"/>
    <property type="evidence" value="ECO:0007669"/>
    <property type="project" value="UniProtKB-ARBA"/>
</dbReference>
<protein>
    <recommendedName>
        <fullName evidence="10">Importin N-terminal domain-containing protein</fullName>
    </recommendedName>
</protein>
<feature type="region of interest" description="Disordered" evidence="9">
    <location>
        <begin position="323"/>
        <end position="370"/>
    </location>
</feature>
<comment type="subcellular location">
    <subcellularLocation>
        <location evidence="2">Cytoplasm</location>
    </subcellularLocation>
    <subcellularLocation>
        <location evidence="1">Nucleus</location>
    </subcellularLocation>
</comment>
<evidence type="ECO:0000259" key="10">
    <source>
        <dbReference type="PROSITE" id="PS50166"/>
    </source>
</evidence>
<dbReference type="PANTHER" id="PTHR10527">
    <property type="entry name" value="IMPORTIN BETA"/>
    <property type="match status" value="1"/>
</dbReference>
<dbReference type="Pfam" id="PF13513">
    <property type="entry name" value="HEAT_EZ"/>
    <property type="match status" value="1"/>
</dbReference>
<dbReference type="RefSeq" id="XP_001422715.1">
    <property type="nucleotide sequence ID" value="XM_001422678.1"/>
</dbReference>
<gene>
    <name evidence="11" type="ORF">OSTLU_29487</name>
</gene>
<evidence type="ECO:0000313" key="12">
    <source>
        <dbReference type="Proteomes" id="UP000001568"/>
    </source>
</evidence>
<dbReference type="Gene3D" id="1.25.10.10">
    <property type="entry name" value="Leucine-rich Repeat Variant"/>
    <property type="match status" value="1"/>
</dbReference>
<keyword evidence="7" id="KW-0539">Nucleus</keyword>
<dbReference type="HOGENOM" id="CLU_008136_1_0_1"/>
<evidence type="ECO:0000256" key="2">
    <source>
        <dbReference type="ARBA" id="ARBA00004496"/>
    </source>
</evidence>
<dbReference type="AlphaFoldDB" id="A4SB49"/>
<feature type="compositionally biased region" description="Basic and acidic residues" evidence="9">
    <location>
        <begin position="334"/>
        <end position="356"/>
    </location>
</feature>
<dbReference type="InterPro" id="IPR011989">
    <property type="entry name" value="ARM-like"/>
</dbReference>
<dbReference type="GO" id="GO:0031267">
    <property type="term" value="F:small GTPase binding"/>
    <property type="evidence" value="ECO:0007669"/>
    <property type="project" value="InterPro"/>
</dbReference>
<evidence type="ECO:0000313" key="11">
    <source>
        <dbReference type="EMBL" id="ABP01032.1"/>
    </source>
</evidence>
<dbReference type="GO" id="GO:0005737">
    <property type="term" value="C:cytoplasm"/>
    <property type="evidence" value="ECO:0007669"/>
    <property type="project" value="UniProtKB-SubCell"/>
</dbReference>
<dbReference type="InterPro" id="IPR001494">
    <property type="entry name" value="Importin-beta_N"/>
</dbReference>